<dbReference type="Gene3D" id="3.10.450.50">
    <property type="match status" value="1"/>
</dbReference>
<evidence type="ECO:0000313" key="2">
    <source>
        <dbReference type="EMBL" id="CCC30544.1"/>
    </source>
</evidence>
<dbReference type="eggNOG" id="ENOG5032U6F">
    <property type="taxonomic scope" value="Bacteria"/>
</dbReference>
<dbReference type="KEGG" id="sbg:SBG_1459"/>
<protein>
    <recommendedName>
        <fullName evidence="1">DUF3828 domain-containing protein</fullName>
    </recommendedName>
</protein>
<dbReference type="AlphaFoldDB" id="A0A0K0HAX2"/>
<name>A0A0K0HAX2_SALBC</name>
<evidence type="ECO:0000259" key="1">
    <source>
        <dbReference type="Pfam" id="PF12883"/>
    </source>
</evidence>
<gene>
    <name evidence="2" type="ordered locus">SBG_1459</name>
</gene>
<feature type="domain" description="DUF3828" evidence="1">
    <location>
        <begin position="82"/>
        <end position="193"/>
    </location>
</feature>
<dbReference type="InterPro" id="IPR024289">
    <property type="entry name" value="DUF3828"/>
</dbReference>
<dbReference type="GeneID" id="44980466"/>
<proteinExistence type="predicted"/>
<dbReference type="Proteomes" id="UP000000289">
    <property type="component" value="Chromosome"/>
</dbReference>
<accession>A0A0K0HAX2</accession>
<sequence length="204" mass="22487">MSQLSNPPTDARRVMPVYMTVTAPGIQISNNELCTQVTPIVLNNHPINSTGITDMKPLIIFGVLICPTAFAGVPSDGPEVAALKFNHWYMSQLAQDKNPLADYEGLRPYVTSNTITALKKSNSADPNIGDAPDADMFIKAQEWDDDWQQIEIVSSDYDPVCMQIYVSFGVKQKHTVIDCMVQEDGVWKVQSVAGQAILRNVSLK</sequence>
<organism evidence="2 3">
    <name type="scientific">Salmonella bongori (strain ATCC 43975 / DSM 13772 / NCTC 12419)</name>
    <dbReference type="NCBI Taxonomy" id="218493"/>
    <lineage>
        <taxon>Bacteria</taxon>
        <taxon>Pseudomonadati</taxon>
        <taxon>Pseudomonadota</taxon>
        <taxon>Gammaproteobacteria</taxon>
        <taxon>Enterobacterales</taxon>
        <taxon>Enterobacteriaceae</taxon>
        <taxon>Salmonella</taxon>
    </lineage>
</organism>
<reference evidence="2 3" key="1">
    <citation type="journal article" date="2011" name="PLoS Pathog.">
        <title>Salmonella bongori provides insights into the evolution of the Salmonellae.</title>
        <authorList>
            <person name="Fookes M."/>
            <person name="Schroeder G.N."/>
            <person name="Langridge G.C."/>
            <person name="Blondel C.J."/>
            <person name="Mammina C."/>
            <person name="Connor T.R."/>
            <person name="Seth-Smith H."/>
            <person name="Vernikos G.S."/>
            <person name="Robinson K.S."/>
            <person name="Sanders M."/>
            <person name="Petty N.K."/>
            <person name="Kingsley R.A."/>
            <person name="Baumler A.J."/>
            <person name="Nuccio S.P."/>
            <person name="Contreras I."/>
            <person name="Santiviago C.A."/>
            <person name="Maskell D."/>
            <person name="Barrow P."/>
            <person name="Humphrey T."/>
            <person name="Nastasi A."/>
            <person name="Roberts M."/>
            <person name="Frankel G."/>
            <person name="Parkhill J."/>
            <person name="Dougan G."/>
            <person name="Thomson N.R."/>
        </authorList>
    </citation>
    <scope>NUCLEOTIDE SEQUENCE [LARGE SCALE GENOMIC DNA]</scope>
    <source>
        <strain evidence="3">ATCC 43975 / DSM 13772 / NCTC 12419</strain>
    </source>
</reference>
<evidence type="ECO:0000313" key="3">
    <source>
        <dbReference type="Proteomes" id="UP000000289"/>
    </source>
</evidence>
<dbReference type="RefSeq" id="WP_000080859.1">
    <property type="nucleotide sequence ID" value="NC_015761.1"/>
</dbReference>
<dbReference type="Pfam" id="PF12883">
    <property type="entry name" value="DUF3828"/>
    <property type="match status" value="1"/>
</dbReference>
<dbReference type="EMBL" id="FR877557">
    <property type="protein sequence ID" value="CCC30544.1"/>
    <property type="molecule type" value="Genomic_DNA"/>
</dbReference>